<feature type="repeat" description="WD" evidence="3">
    <location>
        <begin position="1104"/>
        <end position="1145"/>
    </location>
</feature>
<organism evidence="6 7">
    <name type="scientific">Hassallia byssoidea VB512170</name>
    <dbReference type="NCBI Taxonomy" id="1304833"/>
    <lineage>
        <taxon>Bacteria</taxon>
        <taxon>Bacillati</taxon>
        <taxon>Cyanobacteriota</taxon>
        <taxon>Cyanophyceae</taxon>
        <taxon>Nostocales</taxon>
        <taxon>Tolypothrichaceae</taxon>
        <taxon>Hassallia</taxon>
    </lineage>
</organism>
<dbReference type="SUPFAM" id="SSF50978">
    <property type="entry name" value="WD40 repeat-like"/>
    <property type="match status" value="2"/>
</dbReference>
<dbReference type="SMART" id="SM00320">
    <property type="entry name" value="WD40"/>
    <property type="match status" value="14"/>
</dbReference>
<dbReference type="PROSITE" id="PS50294">
    <property type="entry name" value="WD_REPEATS_REGION"/>
    <property type="match status" value="12"/>
</dbReference>
<dbReference type="InterPro" id="IPR024983">
    <property type="entry name" value="CHAT_dom"/>
</dbReference>
<dbReference type="Gene3D" id="2.130.10.10">
    <property type="entry name" value="YVTN repeat-like/Quinoprotein amine dehydrogenase"/>
    <property type="match status" value="4"/>
</dbReference>
<dbReference type="Gene3D" id="3.40.50.300">
    <property type="entry name" value="P-loop containing nucleotide triphosphate hydrolases"/>
    <property type="match status" value="1"/>
</dbReference>
<proteinExistence type="predicted"/>
<gene>
    <name evidence="6" type="ORF">PI95_012710</name>
</gene>
<name>A0A846H8J5_9CYAN</name>
<dbReference type="PROSITE" id="PS50082">
    <property type="entry name" value="WD_REPEATS_2"/>
    <property type="match status" value="13"/>
</dbReference>
<evidence type="ECO:0000259" key="5">
    <source>
        <dbReference type="Pfam" id="PF20703"/>
    </source>
</evidence>
<dbReference type="InterPro" id="IPR015943">
    <property type="entry name" value="WD40/YVTN_repeat-like_dom_sf"/>
</dbReference>
<dbReference type="SUPFAM" id="SSF50960">
    <property type="entry name" value="TolB, C-terminal domain"/>
    <property type="match status" value="1"/>
</dbReference>
<comment type="caution">
    <text evidence="6">The sequence shown here is derived from an EMBL/GenBank/DDBJ whole genome shotgun (WGS) entry which is preliminary data.</text>
</comment>
<sequence length="1553" mass="174463">MEIWVNLEFGDGNFERGFGKINLKITVANAIENITQLELQLPPNTEISVSYQRWKEQYYSLLNHSRGGFKNNQVTHISKTDCDNYAQGLCRHLHQWLHPIQSKLEQALPQDSQPEIRLFIHTEKIACLATKDILHRLPWQEWGFFAQKFFCEPAVCFHTCVASTTTSEQSSASGKIRRPRIISIFGDSTNIDTSADKELLEKLKKRSAELIVLTEPNRSDFNTLWEEACDILFFAGHSETKGDGQTGIININPNDSLSLAEIKRTLKAAINKGLKLAIFNSCDGLGLARQLADLNLPYIIVWREEVPDKLAQKFLQYFLSSFSKGESLFNSVRQARDKLLELADDKDIEKRLPGVSWLPIICQNTTSPTPSWEDLGGLSGELPDCPYQGLSAFCQKNADFFFGREKFIASLVKAVSSNPLVPVVGASGSGKSSVVFAGLIPRLQEKGNVEIISFRPGKNPFDALAVALSKYCKSVVQGQTEALGETASSLAELEFEVNLRHDETVLRHFLENILNSSGYHRLVLVADQFEELYTLAAQEERHSFLNALLLAVRKTSGFTLVLTLRADFLGIVLDDQSMGKALQQYPPLLLTPMDSEELRDAIEKPALKMKVELEEGLTSKLINDVGDRPGRLPMLEFALAQLWSKQKNWYLTHQAYEEIGGLEKALAKHASSALTNLSEQEKQQAERVFIQLVRPGEGTEDTRRVATRNEVGKENWGLVKHLADERLVVTGWDKIDEIETVEIVHEALIREWGTLRKWITTNREFRIWQERFKQDVRDWENSNQNPEALLQGTRLAVAEDWYKQRGDELTPQARDFITASITWRKQEQQKQRLRRKLTIFGLTGVSLVALMLAGSAWWQWQNAQLNEIKAISVSSEALLTSEQDFEALIESLRASRKLKEAPTYLVVHRLQEKADIQKQVDTLLQNALYKVTERNRLEKHKDEVTDVSFSPDGKMIATASKDKTVKLWSLDGTQIQTLKGHEALVRRVRFSPTGNRIATASWDGTVKLWTREGKLITTFKENKKKLDRVDGLSFSPNEQTIATADAGGNVKLWTREGKLIKTFKAHDQPVLSLSFSPDGNTLATASQDKTVKLWSQDGKLLRTLTGHFDWVWSVSFSPNGQKIATASRDETVKLWSIEGKEIRTLDDHKNSVTSVSFSPDGKQIVTVGADQTIKIWGESGDKFQTLMSGHNDWIWSVSFSPDGKMIATASKDGTAKIWQLKGKKHQIYQAHSGAIYSVSFSPDGKEFATASKDKTVKLWKRSGELIKTLKLDKAEFTHVNFSPNGQIIATATTDGTVILWNRKGEKIKDFKGHDKKWIWQVSFSPDGKIFATAGYDGIVKLWNLDGKQLRSIKAHTKGKDEDGEGANSVSFSPDGKIIATTGWDKTTKLWTKEGKLITTLTQHIDGVHSVSFSPDGKMIATASEDKTVKLWTREGKFIRTIKGHEAGVFRVRFSPDGKTIATASLDKTVKVWSLDGKELKTYFGHDDSVWSLNFTSDGNQLASADNLGKLILWDLGLESNQLLVDGCNWVGDYLKSNPKVNESDRTLCNSIEI</sequence>
<accession>A0A846H8J5</accession>
<dbReference type="RefSeq" id="WP_052324853.1">
    <property type="nucleotide sequence ID" value="NZ_JTCM02000022.1"/>
</dbReference>
<dbReference type="Proteomes" id="UP000031549">
    <property type="component" value="Unassembled WGS sequence"/>
</dbReference>
<keyword evidence="2" id="KW-0677">Repeat</keyword>
<dbReference type="InterPro" id="IPR020472">
    <property type="entry name" value="WD40_PAC1"/>
</dbReference>
<keyword evidence="7" id="KW-1185">Reference proteome</keyword>
<evidence type="ECO:0000256" key="3">
    <source>
        <dbReference type="PROSITE-ProRule" id="PRU00221"/>
    </source>
</evidence>
<protein>
    <submittedName>
        <fullName evidence="6">CHAT domain-containing protein</fullName>
    </submittedName>
</protein>
<feature type="repeat" description="WD" evidence="3">
    <location>
        <begin position="1228"/>
        <end position="1260"/>
    </location>
</feature>
<feature type="repeat" description="WD" evidence="3">
    <location>
        <begin position="937"/>
        <end position="978"/>
    </location>
</feature>
<dbReference type="EMBL" id="JTCM02000022">
    <property type="protein sequence ID" value="NEU73403.1"/>
    <property type="molecule type" value="Genomic_DNA"/>
</dbReference>
<dbReference type="Pfam" id="PF12770">
    <property type="entry name" value="CHAT"/>
    <property type="match status" value="1"/>
</dbReference>
<dbReference type="CDD" id="cd00200">
    <property type="entry name" value="WD40"/>
    <property type="match status" value="2"/>
</dbReference>
<feature type="repeat" description="WD" evidence="3">
    <location>
        <begin position="1400"/>
        <end position="1431"/>
    </location>
</feature>
<feature type="repeat" description="WD" evidence="3">
    <location>
        <begin position="1318"/>
        <end position="1352"/>
    </location>
</feature>
<evidence type="ECO:0000256" key="1">
    <source>
        <dbReference type="ARBA" id="ARBA00022574"/>
    </source>
</evidence>
<dbReference type="Pfam" id="PF00400">
    <property type="entry name" value="WD40"/>
    <property type="match status" value="14"/>
</dbReference>
<feature type="repeat" description="WD" evidence="3">
    <location>
        <begin position="1187"/>
        <end position="1221"/>
    </location>
</feature>
<dbReference type="InterPro" id="IPR036322">
    <property type="entry name" value="WD40_repeat_dom_sf"/>
</dbReference>
<dbReference type="InterPro" id="IPR027417">
    <property type="entry name" value="P-loop_NTPase"/>
</dbReference>
<evidence type="ECO:0000256" key="2">
    <source>
        <dbReference type="ARBA" id="ARBA00022737"/>
    </source>
</evidence>
<dbReference type="PANTHER" id="PTHR22847:SF637">
    <property type="entry name" value="WD REPEAT DOMAIN 5B"/>
    <property type="match status" value="1"/>
</dbReference>
<dbReference type="PANTHER" id="PTHR22847">
    <property type="entry name" value="WD40 REPEAT PROTEIN"/>
    <property type="match status" value="1"/>
</dbReference>
<feature type="repeat" description="WD" evidence="3">
    <location>
        <begin position="1269"/>
        <end position="1301"/>
    </location>
</feature>
<dbReference type="SUPFAM" id="SSF52540">
    <property type="entry name" value="P-loop containing nucleoside triphosphate hydrolases"/>
    <property type="match status" value="1"/>
</dbReference>
<dbReference type="Pfam" id="PF20703">
    <property type="entry name" value="nSTAND1"/>
    <property type="match status" value="1"/>
</dbReference>
<dbReference type="InterPro" id="IPR049052">
    <property type="entry name" value="nSTAND1"/>
</dbReference>
<reference evidence="6 7" key="1">
    <citation type="journal article" date="2015" name="Genome Announc.">
        <title>Draft Genome Sequence of Cyanobacterium Hassallia byssoidea Strain VB512170, Isolated from Monuments in India.</title>
        <authorList>
            <person name="Singh D."/>
            <person name="Chandrababunaidu M.M."/>
            <person name="Panda A."/>
            <person name="Sen D."/>
            <person name="Bhattacharyya S."/>
            <person name="Adhikary S.P."/>
            <person name="Tripathy S."/>
        </authorList>
    </citation>
    <scope>NUCLEOTIDE SEQUENCE [LARGE SCALE GENOMIC DNA]</scope>
    <source>
        <strain evidence="6 7">VB512170</strain>
    </source>
</reference>
<dbReference type="PRINTS" id="PR00320">
    <property type="entry name" value="GPROTEINBRPT"/>
</dbReference>
<feature type="repeat" description="WD" evidence="3">
    <location>
        <begin position="1145"/>
        <end position="1176"/>
    </location>
</feature>
<evidence type="ECO:0000313" key="6">
    <source>
        <dbReference type="EMBL" id="NEU73403.1"/>
    </source>
</evidence>
<feature type="repeat" description="WD" evidence="3">
    <location>
        <begin position="1359"/>
        <end position="1390"/>
    </location>
</feature>
<feature type="repeat" description="WD" evidence="3">
    <location>
        <begin position="1441"/>
        <end position="1482"/>
    </location>
</feature>
<feature type="repeat" description="WD" evidence="3">
    <location>
        <begin position="978"/>
        <end position="1009"/>
    </location>
</feature>
<feature type="repeat" description="WD" evidence="3">
    <location>
        <begin position="1482"/>
        <end position="1515"/>
    </location>
</feature>
<dbReference type="InterPro" id="IPR001680">
    <property type="entry name" value="WD40_rpt"/>
</dbReference>
<feature type="domain" description="Novel STAND NTPase 1" evidence="5">
    <location>
        <begin position="386"/>
        <end position="786"/>
    </location>
</feature>
<feature type="domain" description="CHAT" evidence="4">
    <location>
        <begin position="133"/>
        <end position="345"/>
    </location>
</feature>
<feature type="repeat" description="WD" evidence="3">
    <location>
        <begin position="1063"/>
        <end position="1095"/>
    </location>
</feature>
<evidence type="ECO:0000259" key="4">
    <source>
        <dbReference type="Pfam" id="PF12770"/>
    </source>
</evidence>
<keyword evidence="1 3" id="KW-0853">WD repeat</keyword>
<evidence type="ECO:0000313" key="7">
    <source>
        <dbReference type="Proteomes" id="UP000031549"/>
    </source>
</evidence>